<dbReference type="Proteomes" id="UP000886874">
    <property type="component" value="Unassembled WGS sequence"/>
</dbReference>
<evidence type="ECO:0000313" key="2">
    <source>
        <dbReference type="EMBL" id="HIQ69719.1"/>
    </source>
</evidence>
<gene>
    <name evidence="2" type="ORF">IAA67_05265</name>
</gene>
<sequence length="105" mass="11955">MKTLKRCLMLMLVVLMLLSLAAPAFAVEVEPYGVVRRCSKCMTGTVSMYESRSYEGKTRSNCEHGKEGYDVYAIYEVTIRESCDTCDYSSVSKNNERVFQRCEGH</sequence>
<comment type="caution">
    <text evidence="2">The sequence shown here is derived from an EMBL/GenBank/DDBJ whole genome shotgun (WGS) entry which is preliminary data.</text>
</comment>
<name>A0A9D0Z5V7_9FIRM</name>
<reference evidence="2" key="1">
    <citation type="submission" date="2020-10" db="EMBL/GenBank/DDBJ databases">
        <authorList>
            <person name="Gilroy R."/>
        </authorList>
    </citation>
    <scope>NUCLEOTIDE SEQUENCE</scope>
    <source>
        <strain evidence="2">ChiSjej2B20-13462</strain>
    </source>
</reference>
<proteinExistence type="predicted"/>
<protein>
    <submittedName>
        <fullName evidence="2">Uncharacterized protein</fullName>
    </submittedName>
</protein>
<accession>A0A9D0Z5V7</accession>
<feature type="chain" id="PRO_5039434224" evidence="1">
    <location>
        <begin position="27"/>
        <end position="105"/>
    </location>
</feature>
<reference evidence="2" key="2">
    <citation type="journal article" date="2021" name="PeerJ">
        <title>Extensive microbial diversity within the chicken gut microbiome revealed by metagenomics and culture.</title>
        <authorList>
            <person name="Gilroy R."/>
            <person name="Ravi A."/>
            <person name="Getino M."/>
            <person name="Pursley I."/>
            <person name="Horton D.L."/>
            <person name="Alikhan N.F."/>
            <person name="Baker D."/>
            <person name="Gharbi K."/>
            <person name="Hall N."/>
            <person name="Watson M."/>
            <person name="Adriaenssens E.M."/>
            <person name="Foster-Nyarko E."/>
            <person name="Jarju S."/>
            <person name="Secka A."/>
            <person name="Antonio M."/>
            <person name="Oren A."/>
            <person name="Chaudhuri R.R."/>
            <person name="La Ragione R."/>
            <person name="Hildebrand F."/>
            <person name="Pallen M.J."/>
        </authorList>
    </citation>
    <scope>NUCLEOTIDE SEQUENCE</scope>
    <source>
        <strain evidence="2">ChiSjej2B20-13462</strain>
    </source>
</reference>
<organism evidence="2 3">
    <name type="scientific">Candidatus Avoscillospira stercorigallinarum</name>
    <dbReference type="NCBI Taxonomy" id="2840708"/>
    <lineage>
        <taxon>Bacteria</taxon>
        <taxon>Bacillati</taxon>
        <taxon>Bacillota</taxon>
        <taxon>Clostridia</taxon>
        <taxon>Eubacteriales</taxon>
        <taxon>Oscillospiraceae</taxon>
        <taxon>Oscillospiraceae incertae sedis</taxon>
        <taxon>Candidatus Avoscillospira</taxon>
    </lineage>
</organism>
<dbReference type="AlphaFoldDB" id="A0A9D0Z5V7"/>
<feature type="signal peptide" evidence="1">
    <location>
        <begin position="1"/>
        <end position="26"/>
    </location>
</feature>
<keyword evidence="1" id="KW-0732">Signal</keyword>
<evidence type="ECO:0000256" key="1">
    <source>
        <dbReference type="SAM" id="SignalP"/>
    </source>
</evidence>
<dbReference type="EMBL" id="DVFN01000079">
    <property type="protein sequence ID" value="HIQ69719.1"/>
    <property type="molecule type" value="Genomic_DNA"/>
</dbReference>
<evidence type="ECO:0000313" key="3">
    <source>
        <dbReference type="Proteomes" id="UP000886874"/>
    </source>
</evidence>